<dbReference type="EMBL" id="QLII01000001">
    <property type="protein sequence ID" value="RAI77897.1"/>
    <property type="molecule type" value="Genomic_DNA"/>
</dbReference>
<keyword evidence="1" id="KW-0812">Transmembrane</keyword>
<evidence type="ECO:0000313" key="3">
    <source>
        <dbReference type="Proteomes" id="UP000249016"/>
    </source>
</evidence>
<sequence length="65" mass="7893">MLPTFCCKKREEYGLIDMRQLLYLTAFMAAYWAGWFVALTFFRSLYQKQFFDTGMDSFKWFIDGF</sequence>
<comment type="caution">
    <text evidence="2">The sequence shown here is derived from an EMBL/GenBank/DDBJ whole genome shotgun (WGS) entry which is preliminary data.</text>
</comment>
<feature type="transmembrane region" description="Helical" evidence="1">
    <location>
        <begin position="21"/>
        <end position="42"/>
    </location>
</feature>
<organism evidence="2 3">
    <name type="scientific">Spirosoma telluris</name>
    <dbReference type="NCBI Taxonomy" id="2183553"/>
    <lineage>
        <taxon>Bacteria</taxon>
        <taxon>Pseudomonadati</taxon>
        <taxon>Bacteroidota</taxon>
        <taxon>Cytophagia</taxon>
        <taxon>Cytophagales</taxon>
        <taxon>Cytophagaceae</taxon>
        <taxon>Spirosoma</taxon>
    </lineage>
</organism>
<reference evidence="2 3" key="1">
    <citation type="submission" date="2018-06" db="EMBL/GenBank/DDBJ databases">
        <title>Spirosoma sp. HMF3257 Genome sequencing and assembly.</title>
        <authorList>
            <person name="Kang H."/>
            <person name="Cha I."/>
            <person name="Kim H."/>
            <person name="Kang J."/>
            <person name="Joh K."/>
        </authorList>
    </citation>
    <scope>NUCLEOTIDE SEQUENCE [LARGE SCALE GENOMIC DNA]</scope>
    <source>
        <strain evidence="2 3">HMF3257</strain>
    </source>
</reference>
<name>A0A327NRL8_9BACT</name>
<evidence type="ECO:0000313" key="2">
    <source>
        <dbReference type="EMBL" id="RAI77897.1"/>
    </source>
</evidence>
<proteinExistence type="predicted"/>
<keyword evidence="3" id="KW-1185">Reference proteome</keyword>
<dbReference type="Proteomes" id="UP000249016">
    <property type="component" value="Unassembled WGS sequence"/>
</dbReference>
<evidence type="ECO:0000256" key="1">
    <source>
        <dbReference type="SAM" id="Phobius"/>
    </source>
</evidence>
<accession>A0A327NRL8</accession>
<keyword evidence="1" id="KW-0472">Membrane</keyword>
<keyword evidence="1" id="KW-1133">Transmembrane helix</keyword>
<dbReference type="AlphaFoldDB" id="A0A327NRL8"/>
<protein>
    <submittedName>
        <fullName evidence="2">Uncharacterized protein</fullName>
    </submittedName>
</protein>
<gene>
    <name evidence="2" type="ORF">HMF3257_34130</name>
</gene>